<gene>
    <name evidence="2" type="ORF">K1X11_019375</name>
</gene>
<reference evidence="2 3" key="1">
    <citation type="submission" date="2021-08" db="EMBL/GenBank/DDBJ databases">
        <authorList>
            <person name="Zhang D."/>
            <person name="Zhang A."/>
            <person name="Wang L."/>
        </authorList>
    </citation>
    <scope>NUCLEOTIDE SEQUENCE [LARGE SCALE GENOMIC DNA]</scope>
    <source>
        <strain evidence="2 3">WL0086</strain>
    </source>
</reference>
<dbReference type="Proteomes" id="UP000738431">
    <property type="component" value="Chromosome"/>
</dbReference>
<name>A0ABZ1C5H5_9BACT</name>
<evidence type="ECO:0000313" key="3">
    <source>
        <dbReference type="Proteomes" id="UP000738431"/>
    </source>
</evidence>
<reference evidence="2 3" key="2">
    <citation type="submission" date="2023-12" db="EMBL/GenBank/DDBJ databases">
        <title>Description of an unclassified Opitutus bacterium of Verrucomicrobiota.</title>
        <authorList>
            <person name="Zhang D.-F."/>
        </authorList>
    </citation>
    <scope>NUCLEOTIDE SEQUENCE [LARGE SCALE GENOMIC DNA]</scope>
    <source>
        <strain evidence="2 3">WL0086</strain>
    </source>
</reference>
<dbReference type="EMBL" id="CP139781">
    <property type="protein sequence ID" value="WRQ86981.1"/>
    <property type="molecule type" value="Genomic_DNA"/>
</dbReference>
<accession>A0ABZ1C5H5</accession>
<proteinExistence type="predicted"/>
<dbReference type="Gene3D" id="3.30.70.2330">
    <property type="match status" value="1"/>
</dbReference>
<evidence type="ECO:0000313" key="2">
    <source>
        <dbReference type="EMBL" id="WRQ86981.1"/>
    </source>
</evidence>
<sequence length="317" mass="35772">METLLPGAQPAEDRPPRQTHKVRKGAMRPAVAARNAAAKASYRIIPLKSPAPPENRAPVAKIPFPYINPHQPHPNLDSRGFPDSLVSRRQMARSEKYSFDKLVEIYIRYAALKGWSTRREVAEDKVDSWLTSSIGPVGIAISFHEEGVDHLSHMGIDAGARAKSDSIQHIMVTLAGTEYPNEDGSSRVAAALTCEPFEVLGFAHEPGNQYDPRAFRVFRRLTGKRLGYIPRRVVPSLLDYDRDGFVFTPMLAQIHEPDRIMYPPGSPDRLKFAQIEIVLFTFRLAAGTEVIDSYAGKWEEDYKAETPDWDWRHLRNQ</sequence>
<protein>
    <recommendedName>
        <fullName evidence="4">HIRAN domain-containing protein</fullName>
    </recommendedName>
</protein>
<dbReference type="RefSeq" id="WP_221029603.1">
    <property type="nucleotide sequence ID" value="NZ_CP139781.1"/>
</dbReference>
<organism evidence="2 3">
    <name type="scientific">Actomonas aquatica</name>
    <dbReference type="NCBI Taxonomy" id="2866162"/>
    <lineage>
        <taxon>Bacteria</taxon>
        <taxon>Pseudomonadati</taxon>
        <taxon>Verrucomicrobiota</taxon>
        <taxon>Opitutia</taxon>
        <taxon>Opitutales</taxon>
        <taxon>Opitutaceae</taxon>
        <taxon>Actomonas</taxon>
    </lineage>
</organism>
<feature type="region of interest" description="Disordered" evidence="1">
    <location>
        <begin position="1"/>
        <end position="30"/>
    </location>
</feature>
<feature type="compositionally biased region" description="Basic residues" evidence="1">
    <location>
        <begin position="17"/>
        <end position="26"/>
    </location>
</feature>
<keyword evidence="3" id="KW-1185">Reference proteome</keyword>
<evidence type="ECO:0000256" key="1">
    <source>
        <dbReference type="SAM" id="MobiDB-lite"/>
    </source>
</evidence>
<evidence type="ECO:0008006" key="4">
    <source>
        <dbReference type="Google" id="ProtNLM"/>
    </source>
</evidence>